<feature type="domain" description="AB hydrolase-1" evidence="1">
    <location>
        <begin position="5"/>
        <end position="205"/>
    </location>
</feature>
<sequence>MLHPRGTPRSGGLSRGWWNDAADVVELVDAIDFGAVDLVAHSAGTRLALATAAQHPDRVRSMVLVTPPASWLTGTPSDAPSIAAKHAERAALNALATMSADEPKTEYEFRESFRRQAPASYAHWTRRERTHAEIGTVSHAAVKAWFAGIPDDAVERIRAMRCPRSLVIGGDRDLLTGVQPVRDYAAVLGAELALIPDCGHYPWIEQPAIFRRHLSAWLADG</sequence>
<dbReference type="EMBL" id="CP038266">
    <property type="protein sequence ID" value="QBR90530.1"/>
    <property type="molecule type" value="Genomic_DNA"/>
</dbReference>
<keyword evidence="2" id="KW-0378">Hydrolase</keyword>
<name>A0ABX5T0D3_9MICO</name>
<dbReference type="PANTHER" id="PTHR43433:SF4">
    <property type="entry name" value="NON-HEME CHLOROPEROXIDASE-RELATED"/>
    <property type="match status" value="1"/>
</dbReference>
<dbReference type="Proteomes" id="UP000295748">
    <property type="component" value="Chromosome"/>
</dbReference>
<proteinExistence type="predicted"/>
<evidence type="ECO:0000259" key="1">
    <source>
        <dbReference type="Pfam" id="PF00561"/>
    </source>
</evidence>
<keyword evidence="3" id="KW-1185">Reference proteome</keyword>
<evidence type="ECO:0000313" key="2">
    <source>
        <dbReference type="EMBL" id="QBR90530.1"/>
    </source>
</evidence>
<dbReference type="InterPro" id="IPR000073">
    <property type="entry name" value="AB_hydrolase_1"/>
</dbReference>
<dbReference type="PRINTS" id="PR00111">
    <property type="entry name" value="ABHYDROLASE"/>
</dbReference>
<gene>
    <name evidence="2" type="ORF">E4K62_01525</name>
</gene>
<organism evidence="2 3">
    <name type="scientific">Microbacterium wangchenii</name>
    <dbReference type="NCBI Taxonomy" id="2541726"/>
    <lineage>
        <taxon>Bacteria</taxon>
        <taxon>Bacillati</taxon>
        <taxon>Actinomycetota</taxon>
        <taxon>Actinomycetes</taxon>
        <taxon>Micrococcales</taxon>
        <taxon>Microbacteriaceae</taxon>
        <taxon>Microbacterium</taxon>
    </lineage>
</organism>
<dbReference type="PANTHER" id="PTHR43433">
    <property type="entry name" value="HYDROLASE, ALPHA/BETA FOLD FAMILY PROTEIN"/>
    <property type="match status" value="1"/>
</dbReference>
<dbReference type="InterPro" id="IPR050471">
    <property type="entry name" value="AB_hydrolase"/>
</dbReference>
<evidence type="ECO:0000313" key="3">
    <source>
        <dbReference type="Proteomes" id="UP000295748"/>
    </source>
</evidence>
<dbReference type="SUPFAM" id="SSF53474">
    <property type="entry name" value="alpha/beta-Hydrolases"/>
    <property type="match status" value="1"/>
</dbReference>
<dbReference type="GO" id="GO:0016787">
    <property type="term" value="F:hydrolase activity"/>
    <property type="evidence" value="ECO:0007669"/>
    <property type="project" value="UniProtKB-KW"/>
</dbReference>
<accession>A0ABX5T0D3</accession>
<dbReference type="Pfam" id="PF00561">
    <property type="entry name" value="Abhydrolase_1"/>
    <property type="match status" value="1"/>
</dbReference>
<protein>
    <submittedName>
        <fullName evidence="2">Alpha/beta hydrolase</fullName>
    </submittedName>
</protein>
<reference evidence="2 3" key="1">
    <citation type="submission" date="2019-03" db="EMBL/GenBank/DDBJ databases">
        <authorList>
            <person name="Dong K."/>
        </authorList>
    </citation>
    <scope>NUCLEOTIDE SEQUENCE [LARGE SCALE GENOMIC DNA]</scope>
    <source>
        <strain evidence="3">dk512</strain>
    </source>
</reference>
<dbReference type="Gene3D" id="3.40.50.1820">
    <property type="entry name" value="alpha/beta hydrolase"/>
    <property type="match status" value="1"/>
</dbReference>
<dbReference type="InterPro" id="IPR029058">
    <property type="entry name" value="AB_hydrolase_fold"/>
</dbReference>